<accession>A0AAN7QKI1</accession>
<dbReference type="GO" id="GO:0032875">
    <property type="term" value="P:regulation of DNA endoreduplication"/>
    <property type="evidence" value="ECO:0007669"/>
    <property type="project" value="InterPro"/>
</dbReference>
<dbReference type="PANTHER" id="PTHR33142">
    <property type="entry name" value="CYCLIN-DEPENDENT PROTEIN KINASE INHIBITOR SMR13"/>
    <property type="match status" value="1"/>
</dbReference>
<dbReference type="InterPro" id="IPR040389">
    <property type="entry name" value="SMR"/>
</dbReference>
<evidence type="ECO:0000313" key="4">
    <source>
        <dbReference type="EMBL" id="KAK4769188.1"/>
    </source>
</evidence>
<reference evidence="4 5" key="1">
    <citation type="journal article" date="2023" name="Hortic Res">
        <title>Pangenome of water caltrop reveals structural variations and asymmetric subgenome divergence after allopolyploidization.</title>
        <authorList>
            <person name="Zhang X."/>
            <person name="Chen Y."/>
            <person name="Wang L."/>
            <person name="Yuan Y."/>
            <person name="Fang M."/>
            <person name="Shi L."/>
            <person name="Lu R."/>
            <person name="Comes H.P."/>
            <person name="Ma Y."/>
            <person name="Chen Y."/>
            <person name="Huang G."/>
            <person name="Zhou Y."/>
            <person name="Zheng Z."/>
            <person name="Qiu Y."/>
        </authorList>
    </citation>
    <scope>NUCLEOTIDE SEQUENCE [LARGE SCALE GENOMIC DNA]</scope>
    <source>
        <strain evidence="4">F231</strain>
    </source>
</reference>
<proteinExistence type="predicted"/>
<protein>
    <submittedName>
        <fullName evidence="4">Uncharacterized protein</fullName>
    </submittedName>
</protein>
<comment type="caution">
    <text evidence="4">The sequence shown here is derived from an EMBL/GenBank/DDBJ whole genome shotgun (WGS) entry which is preliminary data.</text>
</comment>
<keyword evidence="5" id="KW-1185">Reference proteome</keyword>
<sequence>MSAGLEFSGDTLSLPPIKTRSSEADDKIKDNLAADHVENADCRTPTSSEHKIPQALECPPAPRKAVAGKRKAVSELRILQFFEATSREEVEDLFRRLEDRWLDSSSFSSARKVTKKRKSSGKGFVVLFG</sequence>
<gene>
    <name evidence="4" type="ORF">SAY86_027338</name>
</gene>
<keyword evidence="1" id="KW-0649">Protein kinase inhibitor</keyword>
<feature type="region of interest" description="Disordered" evidence="3">
    <location>
        <begin position="1"/>
        <end position="26"/>
    </location>
</feature>
<name>A0AAN7QKI1_TRANT</name>
<keyword evidence="2" id="KW-0131">Cell cycle</keyword>
<evidence type="ECO:0000256" key="1">
    <source>
        <dbReference type="ARBA" id="ARBA00023013"/>
    </source>
</evidence>
<dbReference type="AlphaFoldDB" id="A0AAN7QKI1"/>
<dbReference type="GO" id="GO:0004860">
    <property type="term" value="F:protein kinase inhibitor activity"/>
    <property type="evidence" value="ECO:0007669"/>
    <property type="project" value="UniProtKB-KW"/>
</dbReference>
<evidence type="ECO:0000256" key="2">
    <source>
        <dbReference type="ARBA" id="ARBA00023306"/>
    </source>
</evidence>
<dbReference type="PANTHER" id="PTHR33142:SF89">
    <property type="entry name" value="CYCLIN-DEPENDENT PROTEIN KINASE INHIBITOR SMR2"/>
    <property type="match status" value="1"/>
</dbReference>
<evidence type="ECO:0000313" key="5">
    <source>
        <dbReference type="Proteomes" id="UP001346149"/>
    </source>
</evidence>
<evidence type="ECO:0000256" key="3">
    <source>
        <dbReference type="SAM" id="MobiDB-lite"/>
    </source>
</evidence>
<dbReference type="Proteomes" id="UP001346149">
    <property type="component" value="Unassembled WGS sequence"/>
</dbReference>
<organism evidence="4 5">
    <name type="scientific">Trapa natans</name>
    <name type="common">Water chestnut</name>
    <dbReference type="NCBI Taxonomy" id="22666"/>
    <lineage>
        <taxon>Eukaryota</taxon>
        <taxon>Viridiplantae</taxon>
        <taxon>Streptophyta</taxon>
        <taxon>Embryophyta</taxon>
        <taxon>Tracheophyta</taxon>
        <taxon>Spermatophyta</taxon>
        <taxon>Magnoliopsida</taxon>
        <taxon>eudicotyledons</taxon>
        <taxon>Gunneridae</taxon>
        <taxon>Pentapetalae</taxon>
        <taxon>rosids</taxon>
        <taxon>malvids</taxon>
        <taxon>Myrtales</taxon>
        <taxon>Lythraceae</taxon>
        <taxon>Trapa</taxon>
    </lineage>
</organism>
<dbReference type="EMBL" id="JAXQNO010000021">
    <property type="protein sequence ID" value="KAK4769188.1"/>
    <property type="molecule type" value="Genomic_DNA"/>
</dbReference>